<reference evidence="1 2" key="1">
    <citation type="journal article" date="2015" name="Int. J. Syst. Evol. Microbiol.">
        <title>Novibacillus thermophilus gen. nov., sp. nov., a Gram-staining-negative and moderately thermophilic member of the family Thermoactinomycetaceae.</title>
        <authorList>
            <person name="Yang G."/>
            <person name="Chen J."/>
            <person name="Zhou S."/>
        </authorList>
    </citation>
    <scope>NUCLEOTIDE SEQUENCE [LARGE SCALE GENOMIC DNA]</scope>
    <source>
        <strain evidence="1 2">SG-1</strain>
    </source>
</reference>
<organism evidence="1 2">
    <name type="scientific">Novibacillus thermophilus</name>
    <dbReference type="NCBI Taxonomy" id="1471761"/>
    <lineage>
        <taxon>Bacteria</taxon>
        <taxon>Bacillati</taxon>
        <taxon>Bacillota</taxon>
        <taxon>Bacilli</taxon>
        <taxon>Bacillales</taxon>
        <taxon>Thermoactinomycetaceae</taxon>
        <taxon>Novibacillus</taxon>
    </lineage>
</organism>
<name>A0A1U9K5H6_9BACL</name>
<dbReference type="RefSeq" id="WP_077719094.1">
    <property type="nucleotide sequence ID" value="NZ_CP019699.1"/>
</dbReference>
<evidence type="ECO:0000313" key="1">
    <source>
        <dbReference type="EMBL" id="AQS55273.1"/>
    </source>
</evidence>
<accession>A0A1U9K5H6</accession>
<dbReference type="KEGG" id="ntr:B0W44_05245"/>
<dbReference type="AlphaFoldDB" id="A0A1U9K5H6"/>
<dbReference type="Proteomes" id="UP000188603">
    <property type="component" value="Chromosome"/>
</dbReference>
<keyword evidence="2" id="KW-1185">Reference proteome</keyword>
<gene>
    <name evidence="1" type="ORF">B0W44_05245</name>
</gene>
<proteinExistence type="predicted"/>
<dbReference type="EMBL" id="CP019699">
    <property type="protein sequence ID" value="AQS55273.1"/>
    <property type="molecule type" value="Genomic_DNA"/>
</dbReference>
<dbReference type="STRING" id="1471761.B0W44_05245"/>
<protein>
    <submittedName>
        <fullName evidence="1">Uncharacterized protein</fullName>
    </submittedName>
</protein>
<evidence type="ECO:0000313" key="2">
    <source>
        <dbReference type="Proteomes" id="UP000188603"/>
    </source>
</evidence>
<dbReference type="OrthoDB" id="7159274at2"/>
<sequence length="64" mass="7426">MNRATSSYERCQPTIEFFWWCPECGIEVEPSEIAEDGTHDVYEGGCGQQADYCYRRKKKKTIAL</sequence>